<evidence type="ECO:0000313" key="2">
    <source>
        <dbReference type="Proteomes" id="UP000789706"/>
    </source>
</evidence>
<comment type="caution">
    <text evidence="1">The sequence shown here is derived from an EMBL/GenBank/DDBJ whole genome shotgun (WGS) entry which is preliminary data.</text>
</comment>
<sequence length="128" mass="14736">MLPLQKKRIKQISQNQQYSKIITLGLQNGSNVIYSPTHGDAIKTLNMNIVEWDLEKENVISKWKLDAQTCRMMGVPQRDIQSNYGIYNKNNQNFYLWNFITAYTLDDNARSLSMSKANTALVFSEIGL</sequence>
<dbReference type="Proteomes" id="UP000789706">
    <property type="component" value="Unassembled WGS sequence"/>
</dbReference>
<keyword evidence="2" id="KW-1185">Reference proteome</keyword>
<reference evidence="1" key="1">
    <citation type="submission" date="2021-06" db="EMBL/GenBank/DDBJ databases">
        <authorList>
            <person name="Kallberg Y."/>
            <person name="Tangrot J."/>
            <person name="Rosling A."/>
        </authorList>
    </citation>
    <scope>NUCLEOTIDE SEQUENCE</scope>
    <source>
        <strain evidence="1">AZ414A</strain>
    </source>
</reference>
<dbReference type="AlphaFoldDB" id="A0A9N8YM29"/>
<proteinExistence type="predicted"/>
<accession>A0A9N8YM29</accession>
<organism evidence="1 2">
    <name type="scientific">Diversispora eburnea</name>
    <dbReference type="NCBI Taxonomy" id="1213867"/>
    <lineage>
        <taxon>Eukaryota</taxon>
        <taxon>Fungi</taxon>
        <taxon>Fungi incertae sedis</taxon>
        <taxon>Mucoromycota</taxon>
        <taxon>Glomeromycotina</taxon>
        <taxon>Glomeromycetes</taxon>
        <taxon>Diversisporales</taxon>
        <taxon>Diversisporaceae</taxon>
        <taxon>Diversispora</taxon>
    </lineage>
</organism>
<name>A0A9N8YM29_9GLOM</name>
<dbReference type="OrthoDB" id="30195at2759"/>
<dbReference type="EMBL" id="CAJVPK010000006">
    <property type="protein sequence ID" value="CAG8432903.1"/>
    <property type="molecule type" value="Genomic_DNA"/>
</dbReference>
<evidence type="ECO:0000313" key="1">
    <source>
        <dbReference type="EMBL" id="CAG8432903.1"/>
    </source>
</evidence>
<protein>
    <submittedName>
        <fullName evidence="1">4732_t:CDS:1</fullName>
    </submittedName>
</protein>
<gene>
    <name evidence="1" type="ORF">DEBURN_LOCUS227</name>
</gene>